<feature type="transmembrane region" description="Helical" evidence="2">
    <location>
        <begin position="31"/>
        <end position="52"/>
    </location>
</feature>
<evidence type="ECO:0000313" key="3">
    <source>
        <dbReference type="EMBL" id="MCV2232253.1"/>
    </source>
</evidence>
<reference evidence="3" key="1">
    <citation type="submission" date="2022-09" db="EMBL/GenBank/DDBJ databases">
        <title>Novel Mycoplasma species identified in domestic and wild animals.</title>
        <authorList>
            <person name="Volokhov D.V."/>
            <person name="Furtak V.A."/>
            <person name="Zagorodnyaya T.A."/>
        </authorList>
    </citation>
    <scope>NUCLEOTIDE SEQUENCE</scope>
    <source>
        <strain evidence="3">Oakley</strain>
    </source>
</reference>
<feature type="transmembrane region" description="Helical" evidence="2">
    <location>
        <begin position="89"/>
        <end position="108"/>
    </location>
</feature>
<name>A0ABT2Y686_9MOLU</name>
<dbReference type="Gene3D" id="1.10.1760.20">
    <property type="match status" value="2"/>
</dbReference>
<keyword evidence="1" id="KW-0175">Coiled coil</keyword>
<dbReference type="RefSeq" id="WP_263608439.1">
    <property type="nucleotide sequence ID" value="NZ_JAOVQM010000003.1"/>
</dbReference>
<keyword evidence="4" id="KW-1185">Reference proteome</keyword>
<feature type="transmembrane region" description="Helical" evidence="2">
    <location>
        <begin position="234"/>
        <end position="259"/>
    </location>
</feature>
<dbReference type="EMBL" id="JAOVQM010000003">
    <property type="protein sequence ID" value="MCV2232253.1"/>
    <property type="molecule type" value="Genomic_DNA"/>
</dbReference>
<dbReference type="Proteomes" id="UP001177160">
    <property type="component" value="Unassembled WGS sequence"/>
</dbReference>
<feature type="transmembrane region" description="Helical" evidence="2">
    <location>
        <begin position="207"/>
        <end position="227"/>
    </location>
</feature>
<sequence>MRDKRLFQLTLTAVFVTIIMTMSLLPQIGFITVMPGVSVTLVHIPVIVGVFLVDRRNAIILGFFMGLGSMIASYIYGATAFDLAFQLPWISILPRMLFAWAAFEVVQVFKKIETIKMGKVILFGVVSLVTLFALFYGSKAIVTANAWSTYNGQQAEMYALRAEADQLESEDRDVEALAKRAEALVIELNLPTLADEATAKEAKIGGIVTPIVLFLTVVFLVAYYWFIEKHQGSFVFIPSSFILATVIHTVLVLSVVAIFKPAIFSMGFTDVISVIYGIAMTNGLMEALAAVLVGTPIIVGILNYTRKELI</sequence>
<feature type="transmembrane region" description="Helical" evidence="2">
    <location>
        <begin position="120"/>
        <end position="138"/>
    </location>
</feature>
<feature type="coiled-coil region" evidence="1">
    <location>
        <begin position="150"/>
        <end position="187"/>
    </location>
</feature>
<feature type="transmembrane region" description="Helical" evidence="2">
    <location>
        <begin position="59"/>
        <end position="77"/>
    </location>
</feature>
<evidence type="ECO:0008006" key="5">
    <source>
        <dbReference type="Google" id="ProtNLM"/>
    </source>
</evidence>
<evidence type="ECO:0000256" key="2">
    <source>
        <dbReference type="SAM" id="Phobius"/>
    </source>
</evidence>
<comment type="caution">
    <text evidence="3">The sequence shown here is derived from an EMBL/GenBank/DDBJ whole genome shotgun (WGS) entry which is preliminary data.</text>
</comment>
<evidence type="ECO:0000313" key="4">
    <source>
        <dbReference type="Proteomes" id="UP001177160"/>
    </source>
</evidence>
<keyword evidence="2" id="KW-1133">Transmembrane helix</keyword>
<organism evidence="3 4">
    <name type="scientific">Paracholeplasma manati</name>
    <dbReference type="NCBI Taxonomy" id="591373"/>
    <lineage>
        <taxon>Bacteria</taxon>
        <taxon>Bacillati</taxon>
        <taxon>Mycoplasmatota</taxon>
        <taxon>Mollicutes</taxon>
        <taxon>Acholeplasmatales</taxon>
        <taxon>Acholeplasmataceae</taxon>
        <taxon>Paracholeplasma</taxon>
    </lineage>
</organism>
<feature type="transmembrane region" description="Helical" evidence="2">
    <location>
        <begin position="271"/>
        <end position="304"/>
    </location>
</feature>
<evidence type="ECO:0000256" key="1">
    <source>
        <dbReference type="SAM" id="Coils"/>
    </source>
</evidence>
<proteinExistence type="predicted"/>
<accession>A0ABT2Y686</accession>
<gene>
    <name evidence="3" type="ORF">N7548_05365</name>
</gene>
<protein>
    <recommendedName>
        <fullName evidence="5">ECF transporter S component</fullName>
    </recommendedName>
</protein>
<feature type="transmembrane region" description="Helical" evidence="2">
    <location>
        <begin position="7"/>
        <end position="25"/>
    </location>
</feature>
<keyword evidence="2" id="KW-0472">Membrane</keyword>
<keyword evidence="2" id="KW-0812">Transmembrane</keyword>